<keyword evidence="8" id="KW-0256">Endoplasmic reticulum</keyword>
<reference evidence="13" key="1">
    <citation type="journal article" date="2019" name="bioRxiv">
        <title>The Genome of the Zebra Mussel, Dreissena polymorpha: A Resource for Invasive Species Research.</title>
        <authorList>
            <person name="McCartney M.A."/>
            <person name="Auch B."/>
            <person name="Kono T."/>
            <person name="Mallez S."/>
            <person name="Zhang Y."/>
            <person name="Obille A."/>
            <person name="Becker A."/>
            <person name="Abrahante J.E."/>
            <person name="Garbe J."/>
            <person name="Badalamenti J.P."/>
            <person name="Herman A."/>
            <person name="Mangelson H."/>
            <person name="Liachko I."/>
            <person name="Sullivan S."/>
            <person name="Sone E.D."/>
            <person name="Koren S."/>
            <person name="Silverstein K.A.T."/>
            <person name="Beckman K.B."/>
            <person name="Gohl D.M."/>
        </authorList>
    </citation>
    <scope>NUCLEOTIDE SEQUENCE</scope>
    <source>
        <strain evidence="13">Duluth1</strain>
        <tissue evidence="13">Whole animal</tissue>
    </source>
</reference>
<dbReference type="PANTHER" id="PTHR21422:SF9">
    <property type="entry name" value="RAB3 GTPASE-ACTIVATING PROTEIN CATALYTIC SUBUNIT"/>
    <property type="match status" value="1"/>
</dbReference>
<gene>
    <name evidence="13" type="ORF">DPMN_185284</name>
</gene>
<organism evidence="13 14">
    <name type="scientific">Dreissena polymorpha</name>
    <name type="common">Zebra mussel</name>
    <name type="synonym">Mytilus polymorpha</name>
    <dbReference type="NCBI Taxonomy" id="45954"/>
    <lineage>
        <taxon>Eukaryota</taxon>
        <taxon>Metazoa</taxon>
        <taxon>Spiralia</taxon>
        <taxon>Lophotrochozoa</taxon>
        <taxon>Mollusca</taxon>
        <taxon>Bivalvia</taxon>
        <taxon>Autobranchia</taxon>
        <taxon>Heteroconchia</taxon>
        <taxon>Euheterodonta</taxon>
        <taxon>Imparidentia</taxon>
        <taxon>Neoheterodontei</taxon>
        <taxon>Myida</taxon>
        <taxon>Dreissenoidea</taxon>
        <taxon>Dreissenidae</taxon>
        <taxon>Dreissena</taxon>
    </lineage>
</organism>
<evidence type="ECO:0000256" key="4">
    <source>
        <dbReference type="ARBA" id="ARBA00008856"/>
    </source>
</evidence>
<name>A0A9D4DKR5_DREPO</name>
<dbReference type="Pfam" id="PF13890">
    <property type="entry name" value="Rab3-GTPase_cat"/>
    <property type="match status" value="1"/>
</dbReference>
<feature type="compositionally biased region" description="Polar residues" evidence="10">
    <location>
        <begin position="909"/>
        <end position="925"/>
    </location>
</feature>
<dbReference type="PANTHER" id="PTHR21422">
    <property type="entry name" value="RAB3 GTPASE-ACTIVATING PROTEIN CATALYTIC SUBUNIT"/>
    <property type="match status" value="1"/>
</dbReference>
<feature type="domain" description="Rab3GAP catalytic subunit C-terminal" evidence="12">
    <location>
        <begin position="1144"/>
        <end position="1349"/>
    </location>
</feature>
<reference evidence="13" key="2">
    <citation type="submission" date="2020-11" db="EMBL/GenBank/DDBJ databases">
        <authorList>
            <person name="McCartney M.A."/>
            <person name="Auch B."/>
            <person name="Kono T."/>
            <person name="Mallez S."/>
            <person name="Becker A."/>
            <person name="Gohl D.M."/>
            <person name="Silverstein K.A.T."/>
            <person name="Koren S."/>
            <person name="Bechman K.B."/>
            <person name="Herman A."/>
            <person name="Abrahante J.E."/>
            <person name="Garbe J."/>
        </authorList>
    </citation>
    <scope>NUCLEOTIDE SEQUENCE</scope>
    <source>
        <strain evidence="13">Duluth1</strain>
        <tissue evidence="13">Whole animal</tissue>
    </source>
</reference>
<keyword evidence="7" id="KW-0963">Cytoplasm</keyword>
<dbReference type="Pfam" id="PF19533">
    <property type="entry name" value="Rab3-GAP_cat_C"/>
    <property type="match status" value="1"/>
</dbReference>
<comment type="caution">
    <text evidence="13">The sequence shown here is derived from an EMBL/GenBank/DDBJ whole genome shotgun (WGS) entry which is preliminary data.</text>
</comment>
<dbReference type="GO" id="GO:0005783">
    <property type="term" value="C:endoplasmic reticulum"/>
    <property type="evidence" value="ECO:0007669"/>
    <property type="project" value="UniProtKB-SubCell"/>
</dbReference>
<evidence type="ECO:0000256" key="1">
    <source>
        <dbReference type="ARBA" id="ARBA00004222"/>
    </source>
</evidence>
<evidence type="ECO:0000256" key="6">
    <source>
        <dbReference type="ARBA" id="ARBA00022468"/>
    </source>
</evidence>
<dbReference type="InterPro" id="IPR026147">
    <property type="entry name" value="Rab3GAP1_conserved"/>
</dbReference>
<evidence type="ECO:0000256" key="7">
    <source>
        <dbReference type="ARBA" id="ARBA00022490"/>
    </source>
</evidence>
<dbReference type="GO" id="GO:0005794">
    <property type="term" value="C:Golgi apparatus"/>
    <property type="evidence" value="ECO:0007669"/>
    <property type="project" value="UniProtKB-SubCell"/>
</dbReference>
<feature type="region of interest" description="Disordered" evidence="10">
    <location>
        <begin position="1276"/>
        <end position="1303"/>
    </location>
</feature>
<feature type="domain" description="Rab3GAP catalytic subunit conserved" evidence="11">
    <location>
        <begin position="978"/>
        <end position="1132"/>
    </location>
</feature>
<dbReference type="InterPro" id="IPR045698">
    <property type="entry name" value="Rab3GAP1_C"/>
</dbReference>
<keyword evidence="9" id="KW-0333">Golgi apparatus</keyword>
<evidence type="ECO:0000259" key="12">
    <source>
        <dbReference type="Pfam" id="PF19533"/>
    </source>
</evidence>
<dbReference type="Proteomes" id="UP000828390">
    <property type="component" value="Unassembled WGS sequence"/>
</dbReference>
<feature type="compositionally biased region" description="Polar residues" evidence="10">
    <location>
        <begin position="933"/>
        <end position="954"/>
    </location>
</feature>
<evidence type="ECO:0000313" key="13">
    <source>
        <dbReference type="EMBL" id="KAH3750753.1"/>
    </source>
</evidence>
<feature type="compositionally biased region" description="Basic and acidic residues" evidence="10">
    <location>
        <begin position="107"/>
        <end position="120"/>
    </location>
</feature>
<evidence type="ECO:0000256" key="3">
    <source>
        <dbReference type="ARBA" id="ARBA00004496"/>
    </source>
</evidence>
<evidence type="ECO:0000259" key="11">
    <source>
        <dbReference type="Pfam" id="PF13890"/>
    </source>
</evidence>
<sequence length="1351" mass="152014">MRISRQLRASVHTDPPEVATPLPGCMCAAGLQRRRTPPQYNHLAGLLDEMEELESVLSEHFGRTPVNSPEVLCDETPLVDPEEPELFIATRVRDNLVRNEDAEDKESDQGEDVKETGDAHDDAFLNVPIKALAREEKELNVMSLLKDVDGETTKRGKQRKRARVEFRVEGNASYGNHGIKPKHAICYDDVMRVVHFIRKYADERGLPQPAAPRGVDNVPTVYLTSDTTKTNLHQQYQTTCTEAGSRVIEITAFKEIWCTCLPHIRIAGPRDDVCAKCKILRRGVMDAVTEEEKMTATDSLRKHILLAQKERDVYNDCIRKSKEANEGPDRYVHFMFDFSQNVSRPHYSRQIGPLCFLTLIKVQIFGVRVNSIPRQLNFLIDADQTIGMDGKTSMARTLSFLCLIGSCRITSLMLTLAPFMQTIAPSSVTNTAVSYPTWTWRQWKPFLELYFKPVTGIMQYQYFRFDQSKPGFVTAKIQHDGEEKELQILKTPTFRFQNVERPHPVPSARLKNARKIRRISDFDGEVGCSGFDKLPFGAVEDPVSALNLNCTWPSLSEDMIVENQAYSDLDPMQAPHWSVRIQMTENPQCLLGDYLTRFLALCHRKETLEQLLGNLAQEMRPSDSTGDIGAALQRLTEPSVSYNLPTLASYKPQPSKPTNLRAQHSPLAEDLVNQIMQYLFPDSIKADSVEARTAAEEQTGEKTLHTLPKQLKSAPVDGLLIRLSVCLCVLNHNHGGVLAVAQLWQEFVEEMRYRWEQSILIYGIEAGPPNLGSCILQQKLQMLNCCIQHRKKREQLHSGYSGEPSSPFRGPSTSKVARSLSQEEAINSNRSINRSGASATKNENREDPSKKTHQSIDSPTKRNVNSKRSNTDKPTEGQRSGSTGDSSEDEFFECNDARSDSDEKDIDTASENQSTEMTETGNLSETEMDCETGDQSRNMTEPSSETTQVAGMENSRTMESLGNLSGMSDSQYKESFTHTPEGRLAAFENQRLINCDEMMYVPVTQEPAPMTEDMLEEHAEILAKLGTSAEGAELRARMQSACLLSDMESFKAANPGCVLEDFVRWYSPRDWIEADVEDEHGKTSSTGHLSQRMLIPGNMWVEVWQTARPVPARRQKRLFDDTKEAEKVLHYLSSLKPADVVVLLMPCLLHAALLRAMENDDQNSPVLKQVIEQTSLKASQVTRAPQQEAKRYEECIRMLIHAEVLISRNQSLQNKFHPDLLEHSDARAELQVFVSSILHNSEVAVRGGPMGPAGTVISRIFQAAMRNNASSYMILDDDDTTPATSQLKQDDSSHNSSVPSFPRPSAREYILRTIVPRPAPYSRTLPQRMYCSIQEEEFRLAGAFCSDSVFQ</sequence>
<keyword evidence="14" id="KW-1185">Reference proteome</keyword>
<accession>A0A9D4DKR5</accession>
<dbReference type="InterPro" id="IPR045700">
    <property type="entry name" value="Rab3GAP1"/>
</dbReference>
<dbReference type="EMBL" id="JAIWYP010000010">
    <property type="protein sequence ID" value="KAH3750753.1"/>
    <property type="molecule type" value="Genomic_DNA"/>
</dbReference>
<comment type="similarity">
    <text evidence="4">Belongs to the Rab3-GAP catalytic subunit family.</text>
</comment>
<proteinExistence type="inferred from homology"/>
<evidence type="ECO:0000313" key="14">
    <source>
        <dbReference type="Proteomes" id="UP000828390"/>
    </source>
</evidence>
<dbReference type="GO" id="GO:0005096">
    <property type="term" value="F:GTPase activator activity"/>
    <property type="evidence" value="ECO:0007669"/>
    <property type="project" value="UniProtKB-KW"/>
</dbReference>
<feature type="compositionally biased region" description="Polar residues" evidence="10">
    <location>
        <begin position="855"/>
        <end position="868"/>
    </location>
</feature>
<evidence type="ECO:0000256" key="2">
    <source>
        <dbReference type="ARBA" id="ARBA00004240"/>
    </source>
</evidence>
<evidence type="ECO:0000256" key="5">
    <source>
        <dbReference type="ARBA" id="ARBA00015817"/>
    </source>
</evidence>
<feature type="region of interest" description="Disordered" evidence="10">
    <location>
        <begin position="98"/>
        <end position="120"/>
    </location>
</feature>
<evidence type="ECO:0000256" key="9">
    <source>
        <dbReference type="ARBA" id="ARBA00023034"/>
    </source>
</evidence>
<keyword evidence="6" id="KW-0343">GTPase activation</keyword>
<feature type="region of interest" description="Disordered" evidence="10">
    <location>
        <begin position="795"/>
        <end position="954"/>
    </location>
</feature>
<evidence type="ECO:0000256" key="10">
    <source>
        <dbReference type="SAM" id="MobiDB-lite"/>
    </source>
</evidence>
<comment type="subcellular location">
    <subcellularLocation>
        <location evidence="3">Cytoplasm</location>
    </subcellularLocation>
    <subcellularLocation>
        <location evidence="2">Endoplasmic reticulum</location>
    </subcellularLocation>
    <subcellularLocation>
        <location evidence="1">Golgi apparatus</location>
        <location evidence="1">cis-Golgi network</location>
    </subcellularLocation>
</comment>
<evidence type="ECO:0000256" key="8">
    <source>
        <dbReference type="ARBA" id="ARBA00022824"/>
    </source>
</evidence>
<feature type="compositionally biased region" description="Polar residues" evidence="10">
    <location>
        <begin position="811"/>
        <end position="841"/>
    </location>
</feature>
<protein>
    <recommendedName>
        <fullName evidence="5">Rab3 GTPase-activating protein catalytic subunit</fullName>
    </recommendedName>
</protein>